<organism evidence="2 3">
    <name type="scientific">Lacibacter luteus</name>
    <dbReference type="NCBI Taxonomy" id="2508719"/>
    <lineage>
        <taxon>Bacteria</taxon>
        <taxon>Pseudomonadati</taxon>
        <taxon>Bacteroidota</taxon>
        <taxon>Chitinophagia</taxon>
        <taxon>Chitinophagales</taxon>
        <taxon>Chitinophagaceae</taxon>
        <taxon>Lacibacter</taxon>
    </lineage>
</organism>
<dbReference type="Proteomes" id="UP000290204">
    <property type="component" value="Unassembled WGS sequence"/>
</dbReference>
<dbReference type="RefSeq" id="WP_129130301.1">
    <property type="nucleotide sequence ID" value="NZ_SDHW01000002.1"/>
</dbReference>
<protein>
    <submittedName>
        <fullName evidence="2">Uncharacterized protein</fullName>
    </submittedName>
</protein>
<evidence type="ECO:0000313" key="2">
    <source>
        <dbReference type="EMBL" id="RXK60341.1"/>
    </source>
</evidence>
<feature type="transmembrane region" description="Helical" evidence="1">
    <location>
        <begin position="64"/>
        <end position="83"/>
    </location>
</feature>
<accession>A0A4Q1CIC0</accession>
<proteinExistence type="predicted"/>
<comment type="caution">
    <text evidence="2">The sequence shown here is derived from an EMBL/GenBank/DDBJ whole genome shotgun (WGS) entry which is preliminary data.</text>
</comment>
<reference evidence="2 3" key="1">
    <citation type="submission" date="2019-01" db="EMBL/GenBank/DDBJ databases">
        <title>Lacibacter sp. strain TTM-7.</title>
        <authorList>
            <person name="Chen W.-M."/>
        </authorList>
    </citation>
    <scope>NUCLEOTIDE SEQUENCE [LARGE SCALE GENOMIC DNA]</scope>
    <source>
        <strain evidence="2 3">TTM-7</strain>
    </source>
</reference>
<keyword evidence="1" id="KW-0812">Transmembrane</keyword>
<dbReference type="EMBL" id="SDHW01000002">
    <property type="protein sequence ID" value="RXK60341.1"/>
    <property type="molecule type" value="Genomic_DNA"/>
</dbReference>
<dbReference type="AlphaFoldDB" id="A0A4Q1CIC0"/>
<keyword evidence="3" id="KW-1185">Reference proteome</keyword>
<keyword evidence="1" id="KW-0472">Membrane</keyword>
<name>A0A4Q1CIC0_9BACT</name>
<keyword evidence="1" id="KW-1133">Transmembrane helix</keyword>
<evidence type="ECO:0000256" key="1">
    <source>
        <dbReference type="SAM" id="Phobius"/>
    </source>
</evidence>
<gene>
    <name evidence="2" type="ORF">ESA94_07620</name>
</gene>
<feature type="transmembrane region" description="Helical" evidence="1">
    <location>
        <begin position="89"/>
        <end position="109"/>
    </location>
</feature>
<evidence type="ECO:0000313" key="3">
    <source>
        <dbReference type="Proteomes" id="UP000290204"/>
    </source>
</evidence>
<sequence>MNETLEKKQIELLRTLKERFKEEPRSWWQTQSKKYKTTWEVGNTYDNYPEPSEEKIVKYNFKAAISKIAALLLFIFFVYYQSWQHNSGMPYFMLVAMLIFLLLELPSLYDRKPRLIITSQSIWFKKVGYEIEWNNLMASYVEEDHSGDSVTSELLFFHYDQLTNTIHEIRIKLNECLEMNDTQICYYIEYWKIKTGNRTPQI</sequence>